<feature type="signal peptide" evidence="10">
    <location>
        <begin position="1"/>
        <end position="24"/>
    </location>
</feature>
<dbReference type="AlphaFoldDB" id="A0A1T4QXZ5"/>
<protein>
    <submittedName>
        <fullName evidence="13">Iron complex outermembrane recepter protein</fullName>
    </submittedName>
</protein>
<evidence type="ECO:0000259" key="12">
    <source>
        <dbReference type="Pfam" id="PF07715"/>
    </source>
</evidence>
<gene>
    <name evidence="13" type="ORF">SAMN02745674_01854</name>
</gene>
<dbReference type="InterPro" id="IPR000531">
    <property type="entry name" value="Beta-barrel_TonB"/>
</dbReference>
<name>A0A1T4QXZ5_9GAMM</name>
<dbReference type="Gene3D" id="2.170.130.10">
    <property type="entry name" value="TonB-dependent receptor, plug domain"/>
    <property type="match status" value="1"/>
</dbReference>
<feature type="domain" description="TonB-dependent receptor-like beta-barrel" evidence="11">
    <location>
        <begin position="278"/>
        <end position="666"/>
    </location>
</feature>
<dbReference type="Pfam" id="PF07715">
    <property type="entry name" value="Plug"/>
    <property type="match status" value="1"/>
</dbReference>
<keyword evidence="14" id="KW-1185">Reference proteome</keyword>
<dbReference type="RefSeq" id="WP_159447374.1">
    <property type="nucleotide sequence ID" value="NZ_FUXP01000006.1"/>
</dbReference>
<evidence type="ECO:0000313" key="14">
    <source>
        <dbReference type="Proteomes" id="UP000190061"/>
    </source>
</evidence>
<dbReference type="Gene3D" id="2.40.170.20">
    <property type="entry name" value="TonB-dependent receptor, beta-barrel domain"/>
    <property type="match status" value="1"/>
</dbReference>
<evidence type="ECO:0000256" key="7">
    <source>
        <dbReference type="ARBA" id="ARBA00023237"/>
    </source>
</evidence>
<dbReference type="STRING" id="1122188.SAMN02745674_01854"/>
<keyword evidence="4 8" id="KW-0812">Transmembrane</keyword>
<dbReference type="PROSITE" id="PS52016">
    <property type="entry name" value="TONB_DEPENDENT_REC_3"/>
    <property type="match status" value="1"/>
</dbReference>
<dbReference type="GO" id="GO:0009279">
    <property type="term" value="C:cell outer membrane"/>
    <property type="evidence" value="ECO:0007669"/>
    <property type="project" value="UniProtKB-SubCell"/>
</dbReference>
<evidence type="ECO:0000256" key="8">
    <source>
        <dbReference type="PROSITE-ProRule" id="PRU01360"/>
    </source>
</evidence>
<evidence type="ECO:0000256" key="5">
    <source>
        <dbReference type="ARBA" id="ARBA00023077"/>
    </source>
</evidence>
<dbReference type="Proteomes" id="UP000190061">
    <property type="component" value="Unassembled WGS sequence"/>
</dbReference>
<keyword evidence="3 8" id="KW-1134">Transmembrane beta strand</keyword>
<evidence type="ECO:0000256" key="6">
    <source>
        <dbReference type="ARBA" id="ARBA00023136"/>
    </source>
</evidence>
<organism evidence="13 14">
    <name type="scientific">Lysobacter spongiicola DSM 21749</name>
    <dbReference type="NCBI Taxonomy" id="1122188"/>
    <lineage>
        <taxon>Bacteria</taxon>
        <taxon>Pseudomonadati</taxon>
        <taxon>Pseudomonadota</taxon>
        <taxon>Gammaproteobacteria</taxon>
        <taxon>Lysobacterales</taxon>
        <taxon>Lysobacteraceae</taxon>
        <taxon>Novilysobacter</taxon>
    </lineage>
</organism>
<proteinExistence type="inferred from homology"/>
<evidence type="ECO:0000256" key="1">
    <source>
        <dbReference type="ARBA" id="ARBA00004571"/>
    </source>
</evidence>
<keyword evidence="5 9" id="KW-0798">TonB box</keyword>
<feature type="chain" id="PRO_5013250516" evidence="10">
    <location>
        <begin position="25"/>
        <end position="703"/>
    </location>
</feature>
<feature type="domain" description="TonB-dependent receptor plug" evidence="12">
    <location>
        <begin position="47"/>
        <end position="156"/>
    </location>
</feature>
<keyword evidence="6 8" id="KW-0472">Membrane</keyword>
<comment type="similarity">
    <text evidence="8 9">Belongs to the TonB-dependent receptor family.</text>
</comment>
<dbReference type="SUPFAM" id="SSF56935">
    <property type="entry name" value="Porins"/>
    <property type="match status" value="1"/>
</dbReference>
<dbReference type="GO" id="GO:0015344">
    <property type="term" value="F:siderophore uptake transmembrane transporter activity"/>
    <property type="evidence" value="ECO:0007669"/>
    <property type="project" value="TreeGrafter"/>
</dbReference>
<dbReference type="InterPro" id="IPR012910">
    <property type="entry name" value="Plug_dom"/>
</dbReference>
<sequence>MTPALVRLLPATLLLTAAPLAAPAQVPPPDAETLDAVEVVGQRVPLSRFPGAVDVVEGQDLRRGQRQVGLSETLARVPGVTVLERGNFAQDLQIQSRGFGARSTFGIRGIRLVVDGIPSSALDGQGQAANFPLGALDRIEVLRGPLALQYGNAAGGAIVGHTDLGAPDGASIEAWAGSFGSHRAAVRWDSSTAPGDWQWRVLGSHFATDGERPHSAAERSQLSAVAEWKAGDSGRLRLAMNSLVQPFTQDPLGLTRGQWEAQPHGTAAEALEFNTRKRIDNHQFGLRWDSSYAPGREYWLGAHGIEREIVQFLSIPVGAQMPPSSSGGVIDSGRRSAGLEAGHRWSWARGSLAAGVELGRLEEARRGFENFMGDEVGVRGRLRRDEDNAIDAREGFLLGEYHLTPEWTALGGVRHSWLDFSSDDHYQAPGNGDDSGSIDYSETAASVGIARAFGNGEVFASAGRGFETPTVTELAYRPDGVAGLNFDLRPARTDSIELGARWRLQDAQLGVTAWRVDGDGEIVSATSSGGRSSYANAGSTRREGLEASVDGRLGDRWHYTVAANLIRARFTESFSYSVTRSGETDIRTIEAGNRMPGIPSANAFAELGWRTDSRRSGLALEARLSDRIPVNDANSDYAPGHAVFALRADWRAQSGGWHGFARVDNLFDREYAGSVIVNDGNGRFFEPGAGRSFTLGLGWNARR</sequence>
<evidence type="ECO:0000256" key="4">
    <source>
        <dbReference type="ARBA" id="ARBA00022692"/>
    </source>
</evidence>
<keyword evidence="10" id="KW-0732">Signal</keyword>
<evidence type="ECO:0000256" key="2">
    <source>
        <dbReference type="ARBA" id="ARBA00022448"/>
    </source>
</evidence>
<evidence type="ECO:0000256" key="10">
    <source>
        <dbReference type="SAM" id="SignalP"/>
    </source>
</evidence>
<keyword evidence="7 8" id="KW-0998">Cell outer membrane</keyword>
<dbReference type="Pfam" id="PF00593">
    <property type="entry name" value="TonB_dep_Rec_b-barrel"/>
    <property type="match status" value="1"/>
</dbReference>
<dbReference type="PANTHER" id="PTHR30069">
    <property type="entry name" value="TONB-DEPENDENT OUTER MEMBRANE RECEPTOR"/>
    <property type="match status" value="1"/>
</dbReference>
<keyword evidence="2 8" id="KW-0813">Transport</keyword>
<dbReference type="OrthoDB" id="9760620at2"/>
<dbReference type="GO" id="GO:0044718">
    <property type="term" value="P:siderophore transmembrane transport"/>
    <property type="evidence" value="ECO:0007669"/>
    <property type="project" value="TreeGrafter"/>
</dbReference>
<dbReference type="EMBL" id="FUXP01000006">
    <property type="protein sequence ID" value="SKA08659.1"/>
    <property type="molecule type" value="Genomic_DNA"/>
</dbReference>
<dbReference type="PANTHER" id="PTHR30069:SF28">
    <property type="entry name" value="TONB-DEPENDENT RECEPTOR YNCD-RELATED"/>
    <property type="match status" value="1"/>
</dbReference>
<dbReference type="InterPro" id="IPR037066">
    <property type="entry name" value="Plug_dom_sf"/>
</dbReference>
<comment type="subcellular location">
    <subcellularLocation>
        <location evidence="1 8">Cell outer membrane</location>
        <topology evidence="1 8">Multi-pass membrane protein</topology>
    </subcellularLocation>
</comment>
<accession>A0A1T4QXZ5</accession>
<evidence type="ECO:0000259" key="11">
    <source>
        <dbReference type="Pfam" id="PF00593"/>
    </source>
</evidence>
<evidence type="ECO:0000313" key="13">
    <source>
        <dbReference type="EMBL" id="SKA08659.1"/>
    </source>
</evidence>
<evidence type="ECO:0000256" key="3">
    <source>
        <dbReference type="ARBA" id="ARBA00022452"/>
    </source>
</evidence>
<dbReference type="InterPro" id="IPR039426">
    <property type="entry name" value="TonB-dep_rcpt-like"/>
</dbReference>
<dbReference type="InterPro" id="IPR036942">
    <property type="entry name" value="Beta-barrel_TonB_sf"/>
</dbReference>
<evidence type="ECO:0000256" key="9">
    <source>
        <dbReference type="RuleBase" id="RU003357"/>
    </source>
</evidence>
<reference evidence="13 14" key="1">
    <citation type="submission" date="2017-02" db="EMBL/GenBank/DDBJ databases">
        <authorList>
            <person name="Peterson S.W."/>
        </authorList>
    </citation>
    <scope>NUCLEOTIDE SEQUENCE [LARGE SCALE GENOMIC DNA]</scope>
    <source>
        <strain evidence="13 14">DSM 21749</strain>
    </source>
</reference>